<evidence type="ECO:0000313" key="8">
    <source>
        <dbReference type="EMBL" id="ATL45764.1"/>
    </source>
</evidence>
<evidence type="ECO:0000256" key="3">
    <source>
        <dbReference type="ARBA" id="ARBA00008397"/>
    </source>
</evidence>
<evidence type="ECO:0000256" key="1">
    <source>
        <dbReference type="ARBA" id="ARBA00001165"/>
    </source>
</evidence>
<dbReference type="EC" id="5.3.1.12" evidence="4 7"/>
<protein>
    <recommendedName>
        <fullName evidence="5 7">Uronate isomerase</fullName>
        <ecNumber evidence="4 7">5.3.1.12</ecNumber>
    </recommendedName>
    <alternativeName>
        <fullName evidence="7">Glucuronate isomerase</fullName>
    </alternativeName>
    <alternativeName>
        <fullName evidence="7">Uronic isomerase</fullName>
    </alternativeName>
</protein>
<evidence type="ECO:0000256" key="6">
    <source>
        <dbReference type="ARBA" id="ARBA00023235"/>
    </source>
</evidence>
<dbReference type="Gene3D" id="1.10.2020.10">
    <property type="entry name" value="uronate isomerase, domain 2, chain A"/>
    <property type="match status" value="1"/>
</dbReference>
<accession>A0A291QPJ8</accession>
<dbReference type="SUPFAM" id="SSF51556">
    <property type="entry name" value="Metallo-dependent hydrolases"/>
    <property type="match status" value="1"/>
</dbReference>
<dbReference type="Proteomes" id="UP000220133">
    <property type="component" value="Chromosome"/>
</dbReference>
<dbReference type="OrthoDB" id="9766564at2"/>
<dbReference type="AlphaFoldDB" id="A0A291QPJ8"/>
<dbReference type="InterPro" id="IPR003766">
    <property type="entry name" value="Uronate_isomerase"/>
</dbReference>
<dbReference type="EMBL" id="CP023777">
    <property type="protein sequence ID" value="ATL45764.1"/>
    <property type="molecule type" value="Genomic_DNA"/>
</dbReference>
<dbReference type="Pfam" id="PF02614">
    <property type="entry name" value="UxaC"/>
    <property type="match status" value="1"/>
</dbReference>
<comment type="catalytic activity">
    <reaction evidence="7">
        <text>aldehydo-D-galacturonate = keto-D-tagaturonate</text>
        <dbReference type="Rhea" id="RHEA:27702"/>
        <dbReference type="ChEBI" id="CHEBI:12952"/>
        <dbReference type="ChEBI" id="CHEBI:17886"/>
    </reaction>
</comment>
<evidence type="ECO:0000313" key="9">
    <source>
        <dbReference type="Proteomes" id="UP000220133"/>
    </source>
</evidence>
<dbReference type="GO" id="GO:0019698">
    <property type="term" value="P:D-galacturonate catabolic process"/>
    <property type="evidence" value="ECO:0007669"/>
    <property type="project" value="TreeGrafter"/>
</dbReference>
<dbReference type="NCBIfam" id="NF002794">
    <property type="entry name" value="PRK02925.1"/>
    <property type="match status" value="1"/>
</dbReference>
<proteinExistence type="inferred from homology"/>
<evidence type="ECO:0000256" key="7">
    <source>
        <dbReference type="HAMAP-Rule" id="MF_00675"/>
    </source>
</evidence>
<dbReference type="InterPro" id="IPR032466">
    <property type="entry name" value="Metal_Hydrolase"/>
</dbReference>
<organism evidence="8 9">
    <name type="scientific">Chitinophaga caeni</name>
    <dbReference type="NCBI Taxonomy" id="2029983"/>
    <lineage>
        <taxon>Bacteria</taxon>
        <taxon>Pseudomonadati</taxon>
        <taxon>Bacteroidota</taxon>
        <taxon>Chitinophagia</taxon>
        <taxon>Chitinophagales</taxon>
        <taxon>Chitinophagaceae</taxon>
        <taxon>Chitinophaga</taxon>
    </lineage>
</organism>
<comment type="pathway">
    <text evidence="2 7">Carbohydrate metabolism; pentose and glucuronate interconversion.</text>
</comment>
<keyword evidence="9" id="KW-1185">Reference proteome</keyword>
<reference evidence="8 9" key="1">
    <citation type="submission" date="2017-10" db="EMBL/GenBank/DDBJ databases">
        <title>Paenichitinophaga pekingensis gen. nov., sp. nov., isolated from activated sludge.</title>
        <authorList>
            <person name="Jin D."/>
            <person name="Kong X."/>
            <person name="Deng Y."/>
            <person name="Bai Z."/>
        </authorList>
    </citation>
    <scope>NUCLEOTIDE SEQUENCE [LARGE SCALE GENOMIC DNA]</scope>
    <source>
        <strain evidence="8 9">13</strain>
    </source>
</reference>
<evidence type="ECO:0000256" key="4">
    <source>
        <dbReference type="ARBA" id="ARBA00012546"/>
    </source>
</evidence>
<dbReference type="GO" id="GO:0008880">
    <property type="term" value="F:glucuronate isomerase activity"/>
    <property type="evidence" value="ECO:0007669"/>
    <property type="project" value="UniProtKB-UniRule"/>
</dbReference>
<dbReference type="RefSeq" id="WP_098192154.1">
    <property type="nucleotide sequence ID" value="NZ_CP023777.1"/>
</dbReference>
<gene>
    <name evidence="7" type="primary">uxaC</name>
    <name evidence="8" type="ORF">COR50_00535</name>
</gene>
<dbReference type="GO" id="GO:0042840">
    <property type="term" value="P:D-glucuronate catabolic process"/>
    <property type="evidence" value="ECO:0007669"/>
    <property type="project" value="TreeGrafter"/>
</dbReference>
<dbReference type="PANTHER" id="PTHR30068:SF4">
    <property type="entry name" value="URONATE ISOMERASE"/>
    <property type="match status" value="1"/>
</dbReference>
<evidence type="ECO:0000256" key="2">
    <source>
        <dbReference type="ARBA" id="ARBA00004892"/>
    </source>
</evidence>
<dbReference type="HAMAP" id="MF_00675">
    <property type="entry name" value="UxaC"/>
    <property type="match status" value="1"/>
</dbReference>
<sequence>MSEFIRAEFLLDNKTAEKLYFDYAADMPIIDYHNHLPPVEIAADQAFDNITAMWLKGDHYKWRAMRANGIGERFITGDAGDYEKFEAWAKTVPYTLRNPLFHWTQMELANPFGIKELLNPASAKEIYESCNSQLSRWTPRNLLSHYKVTTLCTTDDPCDSLAYHRQLAAEGFQIQVLPTFRADKLLSLQDLQAYNDYLAKLSASSGISIGSFDQLMEALYQRHQYFHDNGCRLSDNGMDTFYAADFDKESCASIFSKIRKEEKLSAVEIDRFRAAIMYHICTWNHEKAWTQQFHVGPIRNNNSRLLRLVGADAGTDSIGDWLVAAQMSKFFDQLDNTDQLARTVVYNLNPAHNEVYAGMVGNFQDGKIPGKMQYGAAWWFLDQEDGIEKQLNVLSNFGLLSRFVGMLTDSRSFLSFSRHDYFRRILCNLIGRDVESGRLPADLPWMGSMIQDICYHNAKSYFNFPCKQ</sequence>
<dbReference type="PANTHER" id="PTHR30068">
    <property type="entry name" value="URONATE ISOMERASE"/>
    <property type="match status" value="1"/>
</dbReference>
<dbReference type="UniPathway" id="UPA00246"/>
<evidence type="ECO:0000256" key="5">
    <source>
        <dbReference type="ARBA" id="ARBA00020555"/>
    </source>
</evidence>
<comment type="catalytic activity">
    <reaction evidence="1 7">
        <text>D-glucuronate = D-fructuronate</text>
        <dbReference type="Rhea" id="RHEA:13049"/>
        <dbReference type="ChEBI" id="CHEBI:58720"/>
        <dbReference type="ChEBI" id="CHEBI:59863"/>
        <dbReference type="EC" id="5.3.1.12"/>
    </reaction>
</comment>
<comment type="similarity">
    <text evidence="3 7">Belongs to the metallo-dependent hydrolases superfamily. Uronate isomerase family.</text>
</comment>
<dbReference type="Gene3D" id="3.20.20.140">
    <property type="entry name" value="Metal-dependent hydrolases"/>
    <property type="match status" value="1"/>
</dbReference>
<dbReference type="KEGG" id="cbae:COR50_00535"/>
<keyword evidence="6 7" id="KW-0413">Isomerase</keyword>
<name>A0A291QPJ8_9BACT</name>